<evidence type="ECO:0000256" key="1">
    <source>
        <dbReference type="ARBA" id="ARBA00022679"/>
    </source>
</evidence>
<evidence type="ECO:0000313" key="2">
    <source>
        <dbReference type="EMBL" id="SMY09752.1"/>
    </source>
</evidence>
<dbReference type="InterPro" id="IPR023606">
    <property type="entry name" value="CoA-Trfase_III_dom_1_sf"/>
</dbReference>
<dbReference type="Pfam" id="PF02515">
    <property type="entry name" value="CoA_transf_3"/>
    <property type="match status" value="1"/>
</dbReference>
<keyword evidence="1 2" id="KW-0808">Transferase</keyword>
<dbReference type="SUPFAM" id="SSF89796">
    <property type="entry name" value="CoA-transferase family III (CaiB/BaiF)"/>
    <property type="match status" value="1"/>
</dbReference>
<dbReference type="InterPro" id="IPR003673">
    <property type="entry name" value="CoA-Trfase_fam_III"/>
</dbReference>
<dbReference type="GO" id="GO:0033877">
    <property type="term" value="F:succinyl-CoA:(R)-benzylsuccinate CoA-transferase activity"/>
    <property type="evidence" value="ECO:0007669"/>
    <property type="project" value="UniProtKB-EC"/>
</dbReference>
<dbReference type="RefSeq" id="WP_093993933.1">
    <property type="nucleotide sequence ID" value="NZ_FXZK01000012.1"/>
</dbReference>
<proteinExistence type="predicted"/>
<reference evidence="2 3" key="1">
    <citation type="submission" date="2017-05" db="EMBL/GenBank/DDBJ databases">
        <authorList>
            <person name="Song R."/>
            <person name="Chenine A.L."/>
            <person name="Ruprecht R.M."/>
        </authorList>
    </citation>
    <scope>NUCLEOTIDE SEQUENCE [LARGE SCALE GENOMIC DNA]</scope>
    <source>
        <strain evidence="2 3">CECT 8899</strain>
    </source>
</reference>
<dbReference type="Gene3D" id="3.40.50.10540">
    <property type="entry name" value="Crotonobetainyl-coa:carnitine coa-transferase, domain 1"/>
    <property type="match status" value="1"/>
</dbReference>
<gene>
    <name evidence="2" type="primary">bbsF_2</name>
    <name evidence="2" type="ORF">LOM8899_03924</name>
</gene>
<dbReference type="Gene3D" id="3.30.1540.10">
    <property type="entry name" value="formyl-coa transferase, domain 3"/>
    <property type="match status" value="1"/>
</dbReference>
<dbReference type="OrthoDB" id="7208981at2"/>
<dbReference type="PANTHER" id="PTHR48207:SF4">
    <property type="entry name" value="BLL6097 PROTEIN"/>
    <property type="match status" value="1"/>
</dbReference>
<dbReference type="EC" id="2.8.3.15" evidence="2"/>
<name>A0A238LJG6_9RHOB</name>
<dbReference type="EMBL" id="FXZK01000012">
    <property type="protein sequence ID" value="SMY09752.1"/>
    <property type="molecule type" value="Genomic_DNA"/>
</dbReference>
<dbReference type="AlphaFoldDB" id="A0A238LJG6"/>
<accession>A0A238LJG6</accession>
<organism evidence="2 3">
    <name type="scientific">Flavimaricola marinus</name>
    <dbReference type="NCBI Taxonomy" id="1819565"/>
    <lineage>
        <taxon>Bacteria</taxon>
        <taxon>Pseudomonadati</taxon>
        <taxon>Pseudomonadota</taxon>
        <taxon>Alphaproteobacteria</taxon>
        <taxon>Rhodobacterales</taxon>
        <taxon>Paracoccaceae</taxon>
        <taxon>Flavimaricola</taxon>
    </lineage>
</organism>
<dbReference type="InterPro" id="IPR050483">
    <property type="entry name" value="CoA-transferase_III_domain"/>
</dbReference>
<dbReference type="PANTHER" id="PTHR48207">
    <property type="entry name" value="SUCCINATE--HYDROXYMETHYLGLUTARATE COA-TRANSFERASE"/>
    <property type="match status" value="1"/>
</dbReference>
<dbReference type="InterPro" id="IPR044855">
    <property type="entry name" value="CoA-Trfase_III_dom3_sf"/>
</dbReference>
<sequence>MEKALEGIKVLDFSHLLQGPFATQLLGDMGADIVKIERAGTGDMFRGMTFFNKWVGGSESPSFLSWNRNKRSIALNLKSPRVREIIMEMAKDADVVVQNFRPGVMEKLGYGYEDFRAVNERIIYCSGSGYGESGPYVSRPGQDMLIQGLTGVAAATGRADQPPVPLGAGMPDQLGAMNMVYAILSAIIWRHKSGKGQKIEVNLMAGMMAHLNQEYVSVLNLDQDFERPNSGIGHPGAEAPFGIYATKDGRYVSIAMSPFGHLMRTLGAEELLRYDSRDQLYSKRDEIWEEVNKVTLTFDCDPLLEILLEADVWTAEVKDFRSATQDPQVVHLGLMTSYEHPIAGTVKCVGPAVRMSETPAEISRPAPMIGQHGQDILAEHGIDAAEIEALIASGDMTIQTKENTKARS</sequence>
<keyword evidence="3" id="KW-1185">Reference proteome</keyword>
<evidence type="ECO:0000313" key="3">
    <source>
        <dbReference type="Proteomes" id="UP000201613"/>
    </source>
</evidence>
<protein>
    <submittedName>
        <fullName evidence="2">Succinyl-CoA:(R)-benzylsuccinate CoA-transferase subunit BbsF</fullName>
        <ecNumber evidence="2">2.8.3.15</ecNumber>
    </submittedName>
</protein>
<dbReference type="Proteomes" id="UP000201613">
    <property type="component" value="Unassembled WGS sequence"/>
</dbReference>